<dbReference type="AlphaFoldDB" id="A0A370L3K6"/>
<evidence type="ECO:0000313" key="2">
    <source>
        <dbReference type="EMBL" id="RDJ22859.1"/>
    </source>
</evidence>
<dbReference type="SMART" id="SM00880">
    <property type="entry name" value="CHAD"/>
    <property type="match status" value="1"/>
</dbReference>
<dbReference type="InterPro" id="IPR038186">
    <property type="entry name" value="CHAD_dom_sf"/>
</dbReference>
<dbReference type="PANTHER" id="PTHR39339">
    <property type="entry name" value="SLR1444 PROTEIN"/>
    <property type="match status" value="1"/>
</dbReference>
<dbReference type="Gene3D" id="1.40.20.10">
    <property type="entry name" value="CHAD domain"/>
    <property type="match status" value="1"/>
</dbReference>
<dbReference type="Pfam" id="PF05235">
    <property type="entry name" value="CHAD"/>
    <property type="match status" value="1"/>
</dbReference>
<dbReference type="PANTHER" id="PTHR39339:SF1">
    <property type="entry name" value="CHAD DOMAIN-CONTAINING PROTEIN"/>
    <property type="match status" value="1"/>
</dbReference>
<name>A0A370L3K6_9HYPH</name>
<organism evidence="2 3">
    <name type="scientific">Bosea caraganae</name>
    <dbReference type="NCBI Taxonomy" id="2763117"/>
    <lineage>
        <taxon>Bacteria</taxon>
        <taxon>Pseudomonadati</taxon>
        <taxon>Pseudomonadota</taxon>
        <taxon>Alphaproteobacteria</taxon>
        <taxon>Hyphomicrobiales</taxon>
        <taxon>Boseaceae</taxon>
        <taxon>Bosea</taxon>
    </lineage>
</organism>
<feature type="domain" description="CHAD" evidence="1">
    <location>
        <begin position="12"/>
        <end position="253"/>
    </location>
</feature>
<comment type="caution">
    <text evidence="2">The sequence shown here is derived from an EMBL/GenBank/DDBJ whole genome shotgun (WGS) entry which is preliminary data.</text>
</comment>
<protein>
    <submittedName>
        <fullName evidence="2">CHAD domain-containing protein</fullName>
    </submittedName>
</protein>
<reference evidence="3" key="1">
    <citation type="submission" date="2018-07" db="EMBL/GenBank/DDBJ databases">
        <authorList>
            <person name="Safronova V.I."/>
            <person name="Chirak E.R."/>
            <person name="Sazanova A.L."/>
        </authorList>
    </citation>
    <scope>NUCLEOTIDE SEQUENCE [LARGE SCALE GENOMIC DNA]</scope>
    <source>
        <strain evidence="3">RCAM04685</strain>
    </source>
</reference>
<sequence>MLRRWARHWLRTCREVPSRASRLLDRTERSPEKRIHDFRRLMKAWRSLLKLAPAALAGEARALRGEIKLLRQNFGEARDATVVAKTLEEVLPGRVNAAEASPPAAPVPREELAAVRATLDQLSAEMERWSVASEGGGFLLAAFKRTYRKARRRARHDVTEMGLKRLHAWRTAVIDLGYQLSFFKPADPAKLEPQEGAAERLRSHLGTVVDLDMAREHLSDAVPAKRREGAEREIARSIVKRRRKAARIADSLLDERPKTMCAHLAEGLASRGPRRIRFV</sequence>
<dbReference type="InterPro" id="IPR007899">
    <property type="entry name" value="CHAD_dom"/>
</dbReference>
<keyword evidence="3" id="KW-1185">Reference proteome</keyword>
<accession>A0A370L3K6</accession>
<evidence type="ECO:0000313" key="3">
    <source>
        <dbReference type="Proteomes" id="UP000255207"/>
    </source>
</evidence>
<evidence type="ECO:0000259" key="1">
    <source>
        <dbReference type="SMART" id="SM00880"/>
    </source>
</evidence>
<gene>
    <name evidence="2" type="ORF">DWE98_16935</name>
</gene>
<dbReference type="EMBL" id="QQTP01000009">
    <property type="protein sequence ID" value="RDJ22859.1"/>
    <property type="molecule type" value="Genomic_DNA"/>
</dbReference>
<dbReference type="Proteomes" id="UP000255207">
    <property type="component" value="Unassembled WGS sequence"/>
</dbReference>
<proteinExistence type="predicted"/>